<organism evidence="8 9">
    <name type="scientific">Echinimonas agarilytica</name>
    <dbReference type="NCBI Taxonomy" id="1215918"/>
    <lineage>
        <taxon>Bacteria</taxon>
        <taxon>Pseudomonadati</taxon>
        <taxon>Pseudomonadota</taxon>
        <taxon>Gammaproteobacteria</taxon>
        <taxon>Alteromonadales</taxon>
        <taxon>Echinimonadaceae</taxon>
        <taxon>Echinimonas</taxon>
    </lineage>
</organism>
<keyword evidence="9" id="KW-1185">Reference proteome</keyword>
<dbReference type="InterPro" id="IPR010997">
    <property type="entry name" value="HRDC-like_sf"/>
</dbReference>
<dbReference type="EC" id="3.1.13.5" evidence="6"/>
<dbReference type="InterPro" id="IPR051086">
    <property type="entry name" value="RNase_D-like"/>
</dbReference>
<dbReference type="Pfam" id="PF21293">
    <property type="entry name" value="RNAseD_HRDC_C"/>
    <property type="match status" value="1"/>
</dbReference>
<dbReference type="RefSeq" id="WP_251260798.1">
    <property type="nucleotide sequence ID" value="NZ_JAMQGP010000002.1"/>
</dbReference>
<dbReference type="PANTHER" id="PTHR47649">
    <property type="entry name" value="RIBONUCLEASE D"/>
    <property type="match status" value="1"/>
</dbReference>
<dbReference type="NCBIfam" id="TIGR01388">
    <property type="entry name" value="rnd"/>
    <property type="match status" value="1"/>
</dbReference>
<proteinExistence type="inferred from homology"/>
<dbReference type="Pfam" id="PF00570">
    <property type="entry name" value="HRDC"/>
    <property type="match status" value="1"/>
</dbReference>
<evidence type="ECO:0000256" key="6">
    <source>
        <dbReference type="HAMAP-Rule" id="MF_01899"/>
    </source>
</evidence>
<comment type="similarity">
    <text evidence="6">Belongs to the RNase D family.</text>
</comment>
<comment type="caution">
    <text evidence="8">The sequence shown here is derived from an EMBL/GenBank/DDBJ whole genome shotgun (WGS) entry which is preliminary data.</text>
</comment>
<dbReference type="CDD" id="cd06142">
    <property type="entry name" value="RNaseD_exo"/>
    <property type="match status" value="1"/>
</dbReference>
<dbReference type="GO" id="GO:0042780">
    <property type="term" value="P:tRNA 3'-end processing"/>
    <property type="evidence" value="ECO:0007669"/>
    <property type="project" value="UniProtKB-UniRule"/>
</dbReference>
<keyword evidence="3 6" id="KW-0540">Nuclease</keyword>
<dbReference type="AlphaFoldDB" id="A0AA42B740"/>
<comment type="cofactor">
    <cofactor evidence="6">
        <name>a divalent metal cation</name>
        <dbReference type="ChEBI" id="CHEBI:60240"/>
    </cofactor>
</comment>
<dbReference type="Proteomes" id="UP001165393">
    <property type="component" value="Unassembled WGS sequence"/>
</dbReference>
<comment type="function">
    <text evidence="6">Exonuclease involved in the 3' processing of various precursor tRNAs. Initiates hydrolysis at the 3'-terminus of an RNA molecule and releases 5'-mononucleotides.</text>
</comment>
<dbReference type="PROSITE" id="PS50967">
    <property type="entry name" value="HRDC"/>
    <property type="match status" value="1"/>
</dbReference>
<evidence type="ECO:0000256" key="4">
    <source>
        <dbReference type="ARBA" id="ARBA00022801"/>
    </source>
</evidence>
<evidence type="ECO:0000259" key="7">
    <source>
        <dbReference type="PROSITE" id="PS50967"/>
    </source>
</evidence>
<dbReference type="GO" id="GO:0005737">
    <property type="term" value="C:cytoplasm"/>
    <property type="evidence" value="ECO:0007669"/>
    <property type="project" value="UniProtKB-SubCell"/>
</dbReference>
<comment type="catalytic activity">
    <reaction evidence="6">
        <text>Exonucleolytic cleavage that removes extra residues from the 3'-terminus of tRNA to produce 5'-mononucleotides.</text>
        <dbReference type="EC" id="3.1.13.5"/>
    </reaction>
</comment>
<evidence type="ECO:0000256" key="5">
    <source>
        <dbReference type="ARBA" id="ARBA00022839"/>
    </source>
</evidence>
<evidence type="ECO:0000256" key="2">
    <source>
        <dbReference type="ARBA" id="ARBA00022694"/>
    </source>
</evidence>
<dbReference type="InterPro" id="IPR002121">
    <property type="entry name" value="HRDC_dom"/>
</dbReference>
<reference evidence="8 9" key="1">
    <citation type="journal article" date="2013" name="Antonie Van Leeuwenhoek">
        <title>Echinimonas agarilytica gen. nov., sp. nov., a new gammaproteobacterium isolated from the sea urchin Strongylocentrotus intermedius.</title>
        <authorList>
            <person name="Nedashkovskaya O.I."/>
            <person name="Stenkova A.M."/>
            <person name="Zhukova N.V."/>
            <person name="Van Trappen S."/>
            <person name="Lee J.S."/>
            <person name="Kim S.B."/>
        </authorList>
    </citation>
    <scope>NUCLEOTIDE SEQUENCE [LARGE SCALE GENOMIC DNA]</scope>
    <source>
        <strain evidence="8 9">KMM 6351</strain>
    </source>
</reference>
<evidence type="ECO:0000256" key="3">
    <source>
        <dbReference type="ARBA" id="ARBA00022722"/>
    </source>
</evidence>
<dbReference type="InterPro" id="IPR006292">
    <property type="entry name" value="RNase_D"/>
</dbReference>
<dbReference type="GO" id="GO:0000166">
    <property type="term" value="F:nucleotide binding"/>
    <property type="evidence" value="ECO:0007669"/>
    <property type="project" value="InterPro"/>
</dbReference>
<dbReference type="Gene3D" id="3.30.420.10">
    <property type="entry name" value="Ribonuclease H-like superfamily/Ribonuclease H"/>
    <property type="match status" value="1"/>
</dbReference>
<dbReference type="GO" id="GO:0003676">
    <property type="term" value="F:nucleic acid binding"/>
    <property type="evidence" value="ECO:0007669"/>
    <property type="project" value="InterPro"/>
</dbReference>
<dbReference type="HAMAP" id="MF_01899">
    <property type="entry name" value="RNase_D"/>
    <property type="match status" value="1"/>
</dbReference>
<dbReference type="InterPro" id="IPR048579">
    <property type="entry name" value="RNAseD_HRDC_C"/>
</dbReference>
<name>A0AA42B740_9GAMM</name>
<gene>
    <name evidence="6 8" type="primary">rnd</name>
    <name evidence="8" type="ORF">NAF29_07090</name>
</gene>
<evidence type="ECO:0000313" key="9">
    <source>
        <dbReference type="Proteomes" id="UP001165393"/>
    </source>
</evidence>
<evidence type="ECO:0000256" key="1">
    <source>
        <dbReference type="ARBA" id="ARBA00022490"/>
    </source>
</evidence>
<dbReference type="InterPro" id="IPR012337">
    <property type="entry name" value="RNaseH-like_sf"/>
</dbReference>
<dbReference type="InterPro" id="IPR036397">
    <property type="entry name" value="RNaseH_sf"/>
</dbReference>
<sequence length="376" mass="43218">MNFQFVNTISELDQMIAQLEPSDVLYVDTEFVRERTLFPHFGLLQISDGVHVYLVDPQSIEDFSSVWKLLVENDRLIVLHAFGEDLELLWNEGCPQLTHVLDTQIAAGLVGWGTGAGFAALVEKVSDVALDKSHSRTNWLKRPLSPEQLRYAADDVIYLAPLAQRLITELEEAGLTDICMDECKRLANRSTKDISKRYLDVKNSWPLNPQQLAVLQVLATWRYNQAFERDMALSFVVKDLALVEIARHQPTSMAELKRVPELSPMELRIHGKRLLKLVEEGRAVKKEHWPEPIRRVIDIPSYKVMQKSLSKLVKKVAEKAGIPDTMLASKRQQGEYLMWRWRHQQGLAVDYEPVMMSGWRKQMLEPSLIEWQHATP</sequence>
<dbReference type="InterPro" id="IPR002562">
    <property type="entry name" value="3'-5'_exonuclease_dom"/>
</dbReference>
<dbReference type="GO" id="GO:0008408">
    <property type="term" value="F:3'-5' exonuclease activity"/>
    <property type="evidence" value="ECO:0007669"/>
    <property type="project" value="InterPro"/>
</dbReference>
<evidence type="ECO:0000313" key="8">
    <source>
        <dbReference type="EMBL" id="MCM2679435.1"/>
    </source>
</evidence>
<dbReference type="Gene3D" id="1.10.150.80">
    <property type="entry name" value="HRDC domain"/>
    <property type="match status" value="2"/>
</dbReference>
<dbReference type="SMART" id="SM00474">
    <property type="entry name" value="35EXOc"/>
    <property type="match status" value="1"/>
</dbReference>
<comment type="subcellular location">
    <subcellularLocation>
        <location evidence="6">Cytoplasm</location>
    </subcellularLocation>
</comment>
<dbReference type="SUPFAM" id="SSF53098">
    <property type="entry name" value="Ribonuclease H-like"/>
    <property type="match status" value="1"/>
</dbReference>
<dbReference type="InterPro" id="IPR044876">
    <property type="entry name" value="HRDC_dom_sf"/>
</dbReference>
<keyword evidence="5 6" id="KW-0269">Exonuclease</keyword>
<accession>A0AA42B740</accession>
<dbReference type="Pfam" id="PF01612">
    <property type="entry name" value="DNA_pol_A_exo1"/>
    <property type="match status" value="1"/>
</dbReference>
<keyword evidence="1 6" id="KW-0963">Cytoplasm</keyword>
<keyword evidence="4 6" id="KW-0378">Hydrolase</keyword>
<dbReference type="EMBL" id="JAMQGP010000002">
    <property type="protein sequence ID" value="MCM2679435.1"/>
    <property type="molecule type" value="Genomic_DNA"/>
</dbReference>
<dbReference type="SMART" id="SM00341">
    <property type="entry name" value="HRDC"/>
    <property type="match status" value="1"/>
</dbReference>
<dbReference type="GO" id="GO:0033890">
    <property type="term" value="F:ribonuclease D activity"/>
    <property type="evidence" value="ECO:0007669"/>
    <property type="project" value="UniProtKB-UniRule"/>
</dbReference>
<dbReference type="SUPFAM" id="SSF47819">
    <property type="entry name" value="HRDC-like"/>
    <property type="match status" value="2"/>
</dbReference>
<protein>
    <recommendedName>
        <fullName evidence="6">Ribonuclease D</fullName>
        <shortName evidence="6">RNase D</shortName>
        <ecNumber evidence="6">3.1.13.5</ecNumber>
    </recommendedName>
</protein>
<dbReference type="PANTHER" id="PTHR47649:SF1">
    <property type="entry name" value="RIBONUCLEASE D"/>
    <property type="match status" value="1"/>
</dbReference>
<feature type="domain" description="HRDC" evidence="7">
    <location>
        <begin position="208"/>
        <end position="288"/>
    </location>
</feature>
<keyword evidence="2 6" id="KW-0819">tRNA processing</keyword>